<feature type="transmembrane region" description="Helical" evidence="10">
    <location>
        <begin position="250"/>
        <end position="272"/>
    </location>
</feature>
<dbReference type="EMBL" id="OU896711">
    <property type="protein sequence ID" value="CAG9821963.1"/>
    <property type="molecule type" value="Genomic_DNA"/>
</dbReference>
<keyword evidence="7" id="KW-0862">Zinc</keyword>
<comment type="subcellular location">
    <subcellularLocation>
        <location evidence="1">Membrane</location>
        <topology evidence="1">Multi-pass membrane protein</topology>
    </subcellularLocation>
</comment>
<dbReference type="Pfam" id="PF12906">
    <property type="entry name" value="RINGv"/>
    <property type="match status" value="1"/>
</dbReference>
<evidence type="ECO:0000256" key="2">
    <source>
        <dbReference type="ARBA" id="ARBA00022679"/>
    </source>
</evidence>
<keyword evidence="13" id="KW-1185">Reference proteome</keyword>
<reference evidence="12" key="2">
    <citation type="submission" date="2022-10" db="EMBL/GenBank/DDBJ databases">
        <authorList>
            <consortium name="ENA_rothamsted_submissions"/>
            <consortium name="culmorum"/>
            <person name="King R."/>
        </authorList>
    </citation>
    <scope>NUCLEOTIDE SEQUENCE</scope>
</reference>
<keyword evidence="3 10" id="KW-0812">Transmembrane</keyword>
<keyword evidence="8 10" id="KW-1133">Transmembrane helix</keyword>
<reference evidence="12" key="1">
    <citation type="submission" date="2022-01" db="EMBL/GenBank/DDBJ databases">
        <authorList>
            <person name="King R."/>
        </authorList>
    </citation>
    <scope>NUCLEOTIDE SEQUENCE</scope>
</reference>
<dbReference type="GO" id="GO:0016020">
    <property type="term" value="C:membrane"/>
    <property type="evidence" value="ECO:0007669"/>
    <property type="project" value="UniProtKB-SubCell"/>
</dbReference>
<dbReference type="GO" id="GO:0008270">
    <property type="term" value="F:zinc ion binding"/>
    <property type="evidence" value="ECO:0007669"/>
    <property type="project" value="UniProtKB-KW"/>
</dbReference>
<proteinExistence type="predicted"/>
<evidence type="ECO:0000256" key="8">
    <source>
        <dbReference type="ARBA" id="ARBA00022989"/>
    </source>
</evidence>
<evidence type="ECO:0000256" key="3">
    <source>
        <dbReference type="ARBA" id="ARBA00022692"/>
    </source>
</evidence>
<keyword evidence="5" id="KW-0863">Zinc-finger</keyword>
<evidence type="ECO:0000256" key="9">
    <source>
        <dbReference type="ARBA" id="ARBA00023136"/>
    </source>
</evidence>
<name>A0A9N9SG51_PHACE</name>
<dbReference type="PANTHER" id="PTHR46065:SF3">
    <property type="entry name" value="FI20425P1"/>
    <property type="match status" value="1"/>
</dbReference>
<protein>
    <recommendedName>
        <fullName evidence="11">RING-CH-type domain-containing protein</fullName>
    </recommendedName>
</protein>
<keyword evidence="2" id="KW-0808">Transferase</keyword>
<keyword evidence="9 10" id="KW-0472">Membrane</keyword>
<dbReference type="InterPro" id="IPR011016">
    <property type="entry name" value="Znf_RING-CH"/>
</dbReference>
<evidence type="ECO:0000256" key="5">
    <source>
        <dbReference type="ARBA" id="ARBA00022771"/>
    </source>
</evidence>
<gene>
    <name evidence="12" type="ORF">PHAECO_LOCUS9152</name>
</gene>
<dbReference type="GO" id="GO:0004842">
    <property type="term" value="F:ubiquitin-protein transferase activity"/>
    <property type="evidence" value="ECO:0007669"/>
    <property type="project" value="TreeGrafter"/>
</dbReference>
<evidence type="ECO:0000256" key="4">
    <source>
        <dbReference type="ARBA" id="ARBA00022723"/>
    </source>
</evidence>
<evidence type="ECO:0000256" key="7">
    <source>
        <dbReference type="ARBA" id="ARBA00022833"/>
    </source>
</evidence>
<evidence type="ECO:0000256" key="6">
    <source>
        <dbReference type="ARBA" id="ARBA00022786"/>
    </source>
</evidence>
<sequence>MQDVGNNNEIFVTLVLTESTTSLLNLSLQHLEHFHPENSRICLITPSEYSYLKEKYSNEDKQYLANPGCSNDREGRQIEEIYLKISSDVALFSTNICSSSSFMYDISDEDLVADEESTLLNVINIFEARKIHTLPLLSARSMAHANKLNVHSHDIYVSLLDSNSSTTSRCHICRICHGGDSMDDLLTTCRCRGSIALVHLKCLERWLRESNHSSCELCQHHYKIVREPKYGIPWSVVMYLKQPGPHLKDILLDLLAFSIYTPSAIASTYMLMVICESLVKNNYIKTGTLASHIVAFSAVFGMAAIDFTYTSWLVVTMQRHIDAWREWYSTTCTLKLNLPQIKLRPQRFKKKRSTK</sequence>
<feature type="domain" description="RING-CH-type" evidence="11">
    <location>
        <begin position="165"/>
        <end position="225"/>
    </location>
</feature>
<keyword evidence="4" id="KW-0479">Metal-binding</keyword>
<evidence type="ECO:0000259" key="11">
    <source>
        <dbReference type="PROSITE" id="PS51292"/>
    </source>
</evidence>
<feature type="transmembrane region" description="Helical" evidence="10">
    <location>
        <begin position="292"/>
        <end position="315"/>
    </location>
</feature>
<dbReference type="AlphaFoldDB" id="A0A9N9SG51"/>
<dbReference type="PROSITE" id="PS51292">
    <property type="entry name" value="ZF_RING_CH"/>
    <property type="match status" value="1"/>
</dbReference>
<dbReference type="SUPFAM" id="SSF57850">
    <property type="entry name" value="RING/U-box"/>
    <property type="match status" value="1"/>
</dbReference>
<evidence type="ECO:0000313" key="12">
    <source>
        <dbReference type="EMBL" id="CAG9821963.1"/>
    </source>
</evidence>
<dbReference type="OrthoDB" id="273089at2759"/>
<organism evidence="12 13">
    <name type="scientific">Phaedon cochleariae</name>
    <name type="common">Mustard beetle</name>
    <dbReference type="NCBI Taxonomy" id="80249"/>
    <lineage>
        <taxon>Eukaryota</taxon>
        <taxon>Metazoa</taxon>
        <taxon>Ecdysozoa</taxon>
        <taxon>Arthropoda</taxon>
        <taxon>Hexapoda</taxon>
        <taxon>Insecta</taxon>
        <taxon>Pterygota</taxon>
        <taxon>Neoptera</taxon>
        <taxon>Endopterygota</taxon>
        <taxon>Coleoptera</taxon>
        <taxon>Polyphaga</taxon>
        <taxon>Cucujiformia</taxon>
        <taxon>Chrysomeloidea</taxon>
        <taxon>Chrysomelidae</taxon>
        <taxon>Chrysomelinae</taxon>
        <taxon>Chrysomelini</taxon>
        <taxon>Phaedon</taxon>
    </lineage>
</organism>
<dbReference type="PANTHER" id="PTHR46065">
    <property type="entry name" value="E3 UBIQUITIN-PROTEIN LIGASE MARCH 2/3 FAMILY MEMBER"/>
    <property type="match status" value="1"/>
</dbReference>
<dbReference type="Gene3D" id="3.30.40.10">
    <property type="entry name" value="Zinc/RING finger domain, C3HC4 (zinc finger)"/>
    <property type="match status" value="1"/>
</dbReference>
<evidence type="ECO:0000313" key="13">
    <source>
        <dbReference type="Proteomes" id="UP001153737"/>
    </source>
</evidence>
<evidence type="ECO:0000256" key="1">
    <source>
        <dbReference type="ARBA" id="ARBA00004141"/>
    </source>
</evidence>
<dbReference type="GO" id="GO:0016567">
    <property type="term" value="P:protein ubiquitination"/>
    <property type="evidence" value="ECO:0007669"/>
    <property type="project" value="TreeGrafter"/>
</dbReference>
<dbReference type="SMART" id="SM00744">
    <property type="entry name" value="RINGv"/>
    <property type="match status" value="1"/>
</dbReference>
<keyword evidence="6" id="KW-0833">Ubl conjugation pathway</keyword>
<dbReference type="InterPro" id="IPR013083">
    <property type="entry name" value="Znf_RING/FYVE/PHD"/>
</dbReference>
<dbReference type="Proteomes" id="UP001153737">
    <property type="component" value="Chromosome 5"/>
</dbReference>
<accession>A0A9N9SG51</accession>
<evidence type="ECO:0000256" key="10">
    <source>
        <dbReference type="SAM" id="Phobius"/>
    </source>
</evidence>